<evidence type="ECO:0000313" key="3">
    <source>
        <dbReference type="EMBL" id="CAJ1969726.1"/>
    </source>
</evidence>
<comment type="caution">
    <text evidence="3">The sequence shown here is derived from an EMBL/GenBank/DDBJ whole genome shotgun (WGS) entry which is preliminary data.</text>
</comment>
<keyword evidence="4" id="KW-1185">Reference proteome</keyword>
<evidence type="ECO:0000256" key="1">
    <source>
        <dbReference type="SAM" id="MobiDB-lite"/>
    </source>
</evidence>
<protein>
    <recommendedName>
        <fullName evidence="2">DUF6824 domain-containing protein</fullName>
    </recommendedName>
</protein>
<dbReference type="AlphaFoldDB" id="A0AAD2GCM0"/>
<organism evidence="3 4">
    <name type="scientific">Cylindrotheca closterium</name>
    <dbReference type="NCBI Taxonomy" id="2856"/>
    <lineage>
        <taxon>Eukaryota</taxon>
        <taxon>Sar</taxon>
        <taxon>Stramenopiles</taxon>
        <taxon>Ochrophyta</taxon>
        <taxon>Bacillariophyta</taxon>
        <taxon>Bacillariophyceae</taxon>
        <taxon>Bacillariophycidae</taxon>
        <taxon>Bacillariales</taxon>
        <taxon>Bacillariaceae</taxon>
        <taxon>Cylindrotheca</taxon>
    </lineage>
</organism>
<reference evidence="3" key="1">
    <citation type="submission" date="2023-08" db="EMBL/GenBank/DDBJ databases">
        <authorList>
            <person name="Audoor S."/>
            <person name="Bilcke G."/>
        </authorList>
    </citation>
    <scope>NUCLEOTIDE SEQUENCE</scope>
</reference>
<dbReference type="Pfam" id="PF20710">
    <property type="entry name" value="DUF6824"/>
    <property type="match status" value="1"/>
</dbReference>
<feature type="compositionally biased region" description="Low complexity" evidence="1">
    <location>
        <begin position="170"/>
        <end position="184"/>
    </location>
</feature>
<evidence type="ECO:0000313" key="4">
    <source>
        <dbReference type="Proteomes" id="UP001295423"/>
    </source>
</evidence>
<dbReference type="Proteomes" id="UP001295423">
    <property type="component" value="Unassembled WGS sequence"/>
</dbReference>
<dbReference type="EMBL" id="CAKOGP040002425">
    <property type="protein sequence ID" value="CAJ1969726.1"/>
    <property type="molecule type" value="Genomic_DNA"/>
</dbReference>
<feature type="domain" description="DUF6824" evidence="2">
    <location>
        <begin position="43"/>
        <end position="130"/>
    </location>
</feature>
<feature type="region of interest" description="Disordered" evidence="1">
    <location>
        <begin position="142"/>
        <end position="184"/>
    </location>
</feature>
<name>A0AAD2GCM0_9STRA</name>
<feature type="compositionally biased region" description="Acidic residues" evidence="1">
    <location>
        <begin position="146"/>
        <end position="162"/>
    </location>
</feature>
<accession>A0AAD2GCM0</accession>
<evidence type="ECO:0000259" key="2">
    <source>
        <dbReference type="Pfam" id="PF20710"/>
    </source>
</evidence>
<sequence length="353" mass="38861">MVRQKYLSTTEMVTGFERKTNNPIQQITPQPGDSRVYRPTKYDVLCGRGAPIQNHEGNVRMRRLVSRYTKRYMDSRKYRKQLVAEEAVRRVKRAAKGVTRARFLRRVGRENYWEEVDDRIASDKVSHALRCFVRKLEEGNETLVSDNEDDSSVGETESDTEEVPSSVSQESKAPTSSVVSSSALEKSASGVEALKRTSPIHTQPLGLTQFTASLDPLFGSHSAFAGMLPPSSFRSALGVPGMLSRLVTPPVPSGIGSSGHPISAAEAELDYRMKLQRLSTRGLMDLVAAERSSGAPPTDPLASSLTSSAYATARMEQQLLHQRILNRARMAELLTKEHMIAAEAAAESPKEVA</sequence>
<proteinExistence type="predicted"/>
<gene>
    <name evidence="3" type="ORF">CYCCA115_LOCUS23856</name>
</gene>
<dbReference type="InterPro" id="IPR049227">
    <property type="entry name" value="DUF6824"/>
</dbReference>